<keyword evidence="3" id="KW-0560">Oxidoreductase</keyword>
<gene>
    <name evidence="4" type="ORF">N0V89_003807</name>
</gene>
<dbReference type="RefSeq" id="XP_056072912.1">
    <property type="nucleotide sequence ID" value="XM_056212604.1"/>
</dbReference>
<keyword evidence="5" id="KW-1185">Reference proteome</keyword>
<evidence type="ECO:0000256" key="1">
    <source>
        <dbReference type="ARBA" id="ARBA00022630"/>
    </source>
</evidence>
<comment type="caution">
    <text evidence="4">The sequence shown here is derived from an EMBL/GenBank/DDBJ whole genome shotgun (WGS) entry which is preliminary data.</text>
</comment>
<evidence type="ECO:0000313" key="4">
    <source>
        <dbReference type="EMBL" id="KAJ4355786.1"/>
    </source>
</evidence>
<sequence length="335" mass="35942">MLGASTPRLAVNLSCAGGLGFIAGGTDPANLNKMLDESKRLLPDHQSKKFEARSDTLPIGVGFQLFNSNLNALSGALSMHKPAVVWLFAPKLEEDLRVWATKIRDVTDGLTRICVQVGSVAEAERSVALAEPDFLVMQGADAGGHGQRQSASIISLVPEVKDRLSAMGKAHIPVLAAGGISDARGVVAALALGADGAVMGTRFLVAEEAGIADGWKRELVKTSDGGVTTMRSTLCDRLKENHDWPTSYDGRAIRNKGHEDEEAGMLDVENVKLYKEELECGDSAWGPHGRMVIYAGTGIGLLRAVQPVESIMEETIRESRHIMDRYYVNAIASHL</sequence>
<dbReference type="SUPFAM" id="SSF51412">
    <property type="entry name" value="Inosine monophosphate dehydrogenase (IMPDH)"/>
    <property type="match status" value="1"/>
</dbReference>
<evidence type="ECO:0000256" key="2">
    <source>
        <dbReference type="ARBA" id="ARBA00022643"/>
    </source>
</evidence>
<dbReference type="Pfam" id="PF03060">
    <property type="entry name" value="NMO"/>
    <property type="match status" value="1"/>
</dbReference>
<dbReference type="Gene3D" id="3.20.20.70">
    <property type="entry name" value="Aldolase class I"/>
    <property type="match status" value="1"/>
</dbReference>
<dbReference type="Proteomes" id="UP001140513">
    <property type="component" value="Unassembled WGS sequence"/>
</dbReference>
<evidence type="ECO:0008006" key="6">
    <source>
        <dbReference type="Google" id="ProtNLM"/>
    </source>
</evidence>
<name>A0A9W8XQ04_9PLEO</name>
<organism evidence="4 5">
    <name type="scientific">Didymosphaeria variabile</name>
    <dbReference type="NCBI Taxonomy" id="1932322"/>
    <lineage>
        <taxon>Eukaryota</taxon>
        <taxon>Fungi</taxon>
        <taxon>Dikarya</taxon>
        <taxon>Ascomycota</taxon>
        <taxon>Pezizomycotina</taxon>
        <taxon>Dothideomycetes</taxon>
        <taxon>Pleosporomycetidae</taxon>
        <taxon>Pleosporales</taxon>
        <taxon>Massarineae</taxon>
        <taxon>Didymosphaeriaceae</taxon>
        <taxon>Didymosphaeria</taxon>
    </lineage>
</organism>
<dbReference type="PANTHER" id="PTHR32332:SF34">
    <property type="entry name" value="2-NITROPROPANE DIOXYGENASE FAMILY, PUTATIVE-RELATED"/>
    <property type="match status" value="1"/>
</dbReference>
<dbReference type="OrthoDB" id="2349068at2759"/>
<dbReference type="AlphaFoldDB" id="A0A9W8XQ04"/>
<reference evidence="4" key="1">
    <citation type="submission" date="2022-10" db="EMBL/GenBank/DDBJ databases">
        <title>Tapping the CABI collections for fungal endophytes: first genome assemblies for Collariella, Neodidymelliopsis, Ascochyta clinopodiicola, Didymella pomorum, Didymosphaeria variabile, Neocosmospora piperis and Neocucurbitaria cava.</title>
        <authorList>
            <person name="Hill R."/>
        </authorList>
    </citation>
    <scope>NUCLEOTIDE SEQUENCE</scope>
    <source>
        <strain evidence="4">IMI 356815</strain>
    </source>
</reference>
<dbReference type="EMBL" id="JAPEUX010000003">
    <property type="protein sequence ID" value="KAJ4355786.1"/>
    <property type="molecule type" value="Genomic_DNA"/>
</dbReference>
<accession>A0A9W8XQ04</accession>
<keyword evidence="2" id="KW-0288">FMN</keyword>
<dbReference type="InterPro" id="IPR004136">
    <property type="entry name" value="NMO"/>
</dbReference>
<evidence type="ECO:0000313" key="5">
    <source>
        <dbReference type="Proteomes" id="UP001140513"/>
    </source>
</evidence>
<dbReference type="GeneID" id="80907337"/>
<dbReference type="InterPro" id="IPR013785">
    <property type="entry name" value="Aldolase_TIM"/>
</dbReference>
<evidence type="ECO:0000256" key="3">
    <source>
        <dbReference type="ARBA" id="ARBA00023002"/>
    </source>
</evidence>
<protein>
    <recommendedName>
        <fullName evidence="6">Inosine monophosphate dehydrogenase</fullName>
    </recommendedName>
</protein>
<dbReference type="GO" id="GO:0018580">
    <property type="term" value="F:nitronate monooxygenase activity"/>
    <property type="evidence" value="ECO:0007669"/>
    <property type="project" value="InterPro"/>
</dbReference>
<proteinExistence type="predicted"/>
<dbReference type="CDD" id="cd04730">
    <property type="entry name" value="NPD_like"/>
    <property type="match status" value="1"/>
</dbReference>
<dbReference type="PANTHER" id="PTHR32332">
    <property type="entry name" value="2-NITROPROPANE DIOXYGENASE"/>
    <property type="match status" value="1"/>
</dbReference>
<keyword evidence="1" id="KW-0285">Flavoprotein</keyword>